<dbReference type="Pfam" id="PF07023">
    <property type="entry name" value="DUF1315"/>
    <property type="match status" value="1"/>
</dbReference>
<dbReference type="Proteomes" id="UP000276260">
    <property type="component" value="Unassembled WGS sequence"/>
</dbReference>
<organism evidence="1 2">
    <name type="scientific">Rheinheimera mesophila</name>
    <dbReference type="NCBI Taxonomy" id="1547515"/>
    <lineage>
        <taxon>Bacteria</taxon>
        <taxon>Pseudomonadati</taxon>
        <taxon>Pseudomonadota</taxon>
        <taxon>Gammaproteobacteria</taxon>
        <taxon>Chromatiales</taxon>
        <taxon>Chromatiaceae</taxon>
        <taxon>Rheinheimera</taxon>
    </lineage>
</organism>
<dbReference type="EMBL" id="RRCF01000001">
    <property type="protein sequence ID" value="RRJ22804.1"/>
    <property type="molecule type" value="Genomic_DNA"/>
</dbReference>
<reference evidence="1 2" key="1">
    <citation type="submission" date="2018-11" db="EMBL/GenBank/DDBJ databases">
        <title>Draft genome analysis of Rheinheimera mesophila isolated from an industrial waste site.</title>
        <authorList>
            <person name="Yu Q."/>
            <person name="Qi Y."/>
            <person name="Zhang H."/>
            <person name="Lu Y."/>
            <person name="Pu J."/>
        </authorList>
    </citation>
    <scope>NUCLEOTIDE SEQUENCE [LARGE SCALE GENOMIC DNA]</scope>
    <source>
        <strain evidence="1 2">IITR13</strain>
    </source>
</reference>
<evidence type="ECO:0000313" key="1">
    <source>
        <dbReference type="EMBL" id="RRJ22804.1"/>
    </source>
</evidence>
<dbReference type="RefSeq" id="WP_046520159.1">
    <property type="nucleotide sequence ID" value="NZ_LAVS01000026.1"/>
</dbReference>
<keyword evidence="2" id="KW-1185">Reference proteome</keyword>
<accession>A0A3P3QNQ4</accession>
<evidence type="ECO:0000313" key="2">
    <source>
        <dbReference type="Proteomes" id="UP000276260"/>
    </source>
</evidence>
<dbReference type="AlphaFoldDB" id="A0A3P3QNQ4"/>
<proteinExistence type="predicted"/>
<name>A0A3P3QNQ4_9GAMM</name>
<gene>
    <name evidence="1" type="ORF">EIK76_01605</name>
</gene>
<sequence>MDFKALVLAMSPETYQSLLDTVATGRWADGVALSDSQKAHTLQLVMAYQAYVLKSTEPYTIGADGEMVIKSKAEMKKQFSQDSSIARFAHDDL</sequence>
<comment type="caution">
    <text evidence="1">The sequence shown here is derived from an EMBL/GenBank/DDBJ whole genome shotgun (WGS) entry which is preliminary data.</text>
</comment>
<dbReference type="OrthoDB" id="5616307at2"/>
<protein>
    <submittedName>
        <fullName evidence="1">DUF1315 family protein</fullName>
    </submittedName>
</protein>
<dbReference type="InterPro" id="IPR009749">
    <property type="entry name" value="DUF1315"/>
</dbReference>